<proteinExistence type="evidence at transcript level"/>
<dbReference type="SMART" id="SM00239">
    <property type="entry name" value="C2"/>
    <property type="match status" value="1"/>
</dbReference>
<dbReference type="Gene3D" id="2.60.40.150">
    <property type="entry name" value="C2 domain"/>
    <property type="match status" value="1"/>
</dbReference>
<dbReference type="SUPFAM" id="SSF55753">
    <property type="entry name" value="Actin depolymerizing proteins"/>
    <property type="match status" value="3"/>
</dbReference>
<name>Q9GSL1_PHYPO</name>
<evidence type="ECO:0000256" key="1">
    <source>
        <dbReference type="ARBA" id="ARBA00008418"/>
    </source>
</evidence>
<dbReference type="CDD" id="cd11289">
    <property type="entry name" value="gelsolin_S2_like"/>
    <property type="match status" value="1"/>
</dbReference>
<keyword evidence="2" id="KW-0117">Actin capping</keyword>
<dbReference type="Pfam" id="PF00168">
    <property type="entry name" value="C2"/>
    <property type="match status" value="1"/>
</dbReference>
<organism evidence="6">
    <name type="scientific">Physarum polycephalum</name>
    <name type="common">Many-headed slime mold</name>
    <name type="synonym">Badhamia polycephala</name>
    <dbReference type="NCBI Taxonomy" id="5791"/>
    <lineage>
        <taxon>Eukaryota</taxon>
        <taxon>Amoebozoa</taxon>
        <taxon>Evosea</taxon>
        <taxon>Eumycetozoa</taxon>
        <taxon>Myxogastria</taxon>
        <taxon>Myxogastromycetidae</taxon>
        <taxon>Physariida</taxon>
        <taxon>Physaraceae</taxon>
        <taxon>Physarum</taxon>
    </lineage>
</organism>
<evidence type="ECO:0000256" key="2">
    <source>
        <dbReference type="ARBA" id="ARBA00022467"/>
    </source>
</evidence>
<dbReference type="AlphaFoldDB" id="Q9GSL1"/>
<dbReference type="GO" id="GO:0005737">
    <property type="term" value="C:cytoplasm"/>
    <property type="evidence" value="ECO:0007669"/>
    <property type="project" value="TreeGrafter"/>
</dbReference>
<dbReference type="PANTHER" id="PTHR11977">
    <property type="entry name" value="VILLIN"/>
    <property type="match status" value="1"/>
</dbReference>
<dbReference type="PANTHER" id="PTHR11977:SF130">
    <property type="entry name" value="SEVERIN"/>
    <property type="match status" value="1"/>
</dbReference>
<dbReference type="InterPro" id="IPR000008">
    <property type="entry name" value="C2_dom"/>
</dbReference>
<evidence type="ECO:0000259" key="5">
    <source>
        <dbReference type="PROSITE" id="PS50004"/>
    </source>
</evidence>
<reference evidence="6" key="1">
    <citation type="journal article" date="2002" name="J. Biol. Chem.">
        <title>Fragmin60 encodes an actin-binding protein with a C2 domain and controls actin Thr-203 phosphorylation in Physarum plasmodia and sclerotia.</title>
        <authorList>
            <person name="Sklyarova T."/>
            <person name="De Corte V."/>
            <person name="Meerschaert K."/>
            <person name="Bailey J."/>
            <person name="Cook L.J."/>
            <person name="Verschelde J.-L."/>
            <person name="Goethals M."/>
            <person name="Van Damme J."/>
            <person name="Puype M."/>
            <person name="Vandekerckhove J."/>
            <person name="Gettemans J."/>
        </authorList>
    </citation>
    <scope>NUCLEOTIDE SEQUENCE</scope>
</reference>
<dbReference type="InterPro" id="IPR029006">
    <property type="entry name" value="ADF-H/Gelsolin-like_dom_sf"/>
</dbReference>
<dbReference type="InterPro" id="IPR007122">
    <property type="entry name" value="Villin/Gelsolin"/>
</dbReference>
<dbReference type="InterPro" id="IPR035892">
    <property type="entry name" value="C2_domain_sf"/>
</dbReference>
<dbReference type="CDD" id="cd11290">
    <property type="entry name" value="gelsolin_S1_like"/>
    <property type="match status" value="1"/>
</dbReference>
<dbReference type="GO" id="GO:0015629">
    <property type="term" value="C:actin cytoskeleton"/>
    <property type="evidence" value="ECO:0007669"/>
    <property type="project" value="TreeGrafter"/>
</dbReference>
<keyword evidence="4" id="KW-0009">Actin-binding</keyword>
<dbReference type="InterPro" id="IPR007123">
    <property type="entry name" value="Gelsolin-like_dom"/>
</dbReference>
<dbReference type="GO" id="GO:0008154">
    <property type="term" value="P:actin polymerization or depolymerization"/>
    <property type="evidence" value="ECO:0007669"/>
    <property type="project" value="TreeGrafter"/>
</dbReference>
<dbReference type="GO" id="GO:0051015">
    <property type="term" value="F:actin filament binding"/>
    <property type="evidence" value="ECO:0007669"/>
    <property type="project" value="InterPro"/>
</dbReference>
<sequence>MEPKQGYLLVKLIEARKLASKDVGGGSDPYAIVGLLNSKGEQGGLLDTKFPQYRSKVIQKNLNPVWKDEGVYEFKPDIDGKARILHVQLWDEDVTYDDFLGQFNINPRDLPDGQLVDNWFPVKNRPGKKEGVTGDVHLQLLYTRPPPDKLKPIREGPEEMTDPAYDKNLKVSIEASNIANLGTDLEKQVRLEAARHEAAWKSAGQKPGLEIWRIEKFTVKAWPVEEYGKFYNGDSYIILHTYKKSPDSDALAWDVHFWLGAYTSQDEAGTAAYKTVELDDFLGGAPVQHREVQGYESELFLSYFPQTIQILGGGIESGFKHVKPAEYACRLLHLKGGKFVRIMQVELTTHSLNSGDAFILDDGVTIYQWQGKSAGPNEKVKAGQIARSLKDERGSKPNIIVIDESVDSGSADFWNKLGGKAKIATAAEGGSDLESDKKPTPKCLYRLSDASGRLEFTLMAKDKVFRKHITSADAFIFDTGYHVFAWVGKAASIPEKSKALKYAQDYLKEHNRPDFIPISRILDGGENVEFEAAFDG</sequence>
<gene>
    <name evidence="6" type="primary">frg60</name>
</gene>
<accession>Q9GSL1</accession>
<dbReference type="FunFam" id="3.40.20.10:FF:000043">
    <property type="entry name" value="macrophage-capping protein-like isoform X2"/>
    <property type="match status" value="1"/>
</dbReference>
<dbReference type="GO" id="GO:0051693">
    <property type="term" value="P:actin filament capping"/>
    <property type="evidence" value="ECO:0007669"/>
    <property type="project" value="UniProtKB-KW"/>
</dbReference>
<dbReference type="SUPFAM" id="SSF49562">
    <property type="entry name" value="C2 domain (Calcium/lipid-binding domain, CaLB)"/>
    <property type="match status" value="1"/>
</dbReference>
<dbReference type="PROSITE" id="PS50004">
    <property type="entry name" value="C2"/>
    <property type="match status" value="1"/>
</dbReference>
<comment type="similarity">
    <text evidence="1">Belongs to the villin/gelsolin family.</text>
</comment>
<protein>
    <submittedName>
        <fullName evidence="6">Fragmin60</fullName>
    </submittedName>
</protein>
<evidence type="ECO:0000313" key="6">
    <source>
        <dbReference type="EMBL" id="AAG31138.1"/>
    </source>
</evidence>
<dbReference type="EMBL" id="AF303112">
    <property type="protein sequence ID" value="AAG31138.1"/>
    <property type="molecule type" value="mRNA"/>
</dbReference>
<evidence type="ECO:0000256" key="4">
    <source>
        <dbReference type="ARBA" id="ARBA00023203"/>
    </source>
</evidence>
<dbReference type="PRINTS" id="PR00597">
    <property type="entry name" value="GELSOLIN"/>
</dbReference>
<dbReference type="SMART" id="SM00262">
    <property type="entry name" value="GEL"/>
    <property type="match status" value="3"/>
</dbReference>
<feature type="domain" description="C2" evidence="5">
    <location>
        <begin position="1"/>
        <end position="120"/>
    </location>
</feature>
<dbReference type="Gene3D" id="3.40.20.10">
    <property type="entry name" value="Severin"/>
    <property type="match status" value="3"/>
</dbReference>
<dbReference type="Pfam" id="PF00626">
    <property type="entry name" value="Gelsolin"/>
    <property type="match status" value="3"/>
</dbReference>
<evidence type="ECO:0000256" key="3">
    <source>
        <dbReference type="ARBA" id="ARBA00022737"/>
    </source>
</evidence>
<keyword evidence="3" id="KW-0677">Repeat</keyword>